<dbReference type="AlphaFoldDB" id="A0A8H3IMY2"/>
<keyword evidence="3" id="KW-1185">Reference proteome</keyword>
<keyword evidence="1" id="KW-0175">Coiled coil</keyword>
<dbReference type="InterPro" id="IPR018786">
    <property type="entry name" value="Mit_KHE1"/>
</dbReference>
<gene>
    <name evidence="2" type="ORF">IMSHALPRED_007072</name>
</gene>
<reference evidence="2" key="1">
    <citation type="submission" date="2021-03" db="EMBL/GenBank/DDBJ databases">
        <authorList>
            <person name="Tagirdzhanova G."/>
        </authorList>
    </citation>
    <scope>NUCLEOTIDE SEQUENCE</scope>
</reference>
<sequence length="290" mass="33544">MRLFLLPISTRQSLIYCQRLNLQLSERTTILDKVATKSANIWLNWEKKESGWQKKVTSYGNKLFQRLPYAEWGLKSIPPLSARRKRDEIEGKEEVRTEYPGGFIDSREVHDALQGLGSKDRQSFHTKWFWGSIIGMPITTPLVLLPVVPNLPFFYLCFRAWSHWRARGGSKHLEFLLDNKIVKLSPSELLRTAYMEATMDTSIEELDREMESIRSGSSVKSIPDGTEEKMLLSKSSGRIFAEYLHVPELAVEVERAVWQVEKALKAQQELREEKAELLDATTRKQSRSDR</sequence>
<dbReference type="PANTHER" id="PTHR28062:SF1">
    <property type="entry name" value="TRANSMEMBRANE PROTEIN"/>
    <property type="match status" value="1"/>
</dbReference>
<feature type="coiled-coil region" evidence="1">
    <location>
        <begin position="253"/>
        <end position="283"/>
    </location>
</feature>
<name>A0A8H3IMY2_9LECA</name>
<organism evidence="2 3">
    <name type="scientific">Imshaugia aleurites</name>
    <dbReference type="NCBI Taxonomy" id="172621"/>
    <lineage>
        <taxon>Eukaryota</taxon>
        <taxon>Fungi</taxon>
        <taxon>Dikarya</taxon>
        <taxon>Ascomycota</taxon>
        <taxon>Pezizomycotina</taxon>
        <taxon>Lecanoromycetes</taxon>
        <taxon>OSLEUM clade</taxon>
        <taxon>Lecanoromycetidae</taxon>
        <taxon>Lecanorales</taxon>
        <taxon>Lecanorineae</taxon>
        <taxon>Parmeliaceae</taxon>
        <taxon>Imshaugia</taxon>
    </lineage>
</organism>
<proteinExistence type="predicted"/>
<dbReference type="PANTHER" id="PTHR28062">
    <property type="entry name" value="K+-H+ EXCHANGE-LIKE PROTEIN"/>
    <property type="match status" value="1"/>
</dbReference>
<dbReference type="Proteomes" id="UP000664534">
    <property type="component" value="Unassembled WGS sequence"/>
</dbReference>
<accession>A0A8H3IMY2</accession>
<evidence type="ECO:0000313" key="2">
    <source>
        <dbReference type="EMBL" id="CAF9926860.1"/>
    </source>
</evidence>
<dbReference type="GO" id="GO:1902600">
    <property type="term" value="P:proton transmembrane transport"/>
    <property type="evidence" value="ECO:0007669"/>
    <property type="project" value="TreeGrafter"/>
</dbReference>
<dbReference type="GO" id="GO:0005743">
    <property type="term" value="C:mitochondrial inner membrane"/>
    <property type="evidence" value="ECO:0007669"/>
    <property type="project" value="TreeGrafter"/>
</dbReference>
<comment type="caution">
    <text evidence="2">The sequence shown here is derived from an EMBL/GenBank/DDBJ whole genome shotgun (WGS) entry which is preliminary data.</text>
</comment>
<evidence type="ECO:0000256" key="1">
    <source>
        <dbReference type="SAM" id="Coils"/>
    </source>
</evidence>
<protein>
    <submittedName>
        <fullName evidence="2">Uncharacterized protein</fullName>
    </submittedName>
</protein>
<dbReference type="EMBL" id="CAJPDT010000044">
    <property type="protein sequence ID" value="CAF9926860.1"/>
    <property type="molecule type" value="Genomic_DNA"/>
</dbReference>
<dbReference type="GO" id="GO:0006813">
    <property type="term" value="P:potassium ion transport"/>
    <property type="evidence" value="ECO:0007669"/>
    <property type="project" value="TreeGrafter"/>
</dbReference>
<dbReference type="Pfam" id="PF10173">
    <property type="entry name" value="Mit_KHE1"/>
    <property type="match status" value="1"/>
</dbReference>
<dbReference type="OrthoDB" id="5562676at2759"/>
<evidence type="ECO:0000313" key="3">
    <source>
        <dbReference type="Proteomes" id="UP000664534"/>
    </source>
</evidence>